<comment type="caution">
    <text evidence="1">The sequence shown here is derived from an EMBL/GenBank/DDBJ whole genome shotgun (WGS) entry which is preliminary data.</text>
</comment>
<dbReference type="EMBL" id="ATDT01000038">
    <property type="protein sequence ID" value="EPF12863.1"/>
    <property type="molecule type" value="Genomic_DNA"/>
</dbReference>
<dbReference type="HOGENOM" id="CLU_3133714_0_0_6"/>
<dbReference type="AlphaFoldDB" id="S3IG72"/>
<organism evidence="1 2">
    <name type="scientific">Cedecea davisae DSM 4568</name>
    <dbReference type="NCBI Taxonomy" id="566551"/>
    <lineage>
        <taxon>Bacteria</taxon>
        <taxon>Pseudomonadati</taxon>
        <taxon>Pseudomonadota</taxon>
        <taxon>Gammaproteobacteria</taxon>
        <taxon>Enterobacterales</taxon>
        <taxon>Enterobacteriaceae</taxon>
        <taxon>Cedecea</taxon>
    </lineage>
</organism>
<accession>S3IG72</accession>
<proteinExistence type="predicted"/>
<gene>
    <name evidence="1" type="ORF">HMPREF0201_04466</name>
</gene>
<sequence>MLPHLQCCAAHDRPLSMSGIALPNAEKTAFFRPRRLFFMVIHAKAKLRH</sequence>
<evidence type="ECO:0000313" key="1">
    <source>
        <dbReference type="EMBL" id="EPF12863.1"/>
    </source>
</evidence>
<evidence type="ECO:0000313" key="2">
    <source>
        <dbReference type="Proteomes" id="UP000014585"/>
    </source>
</evidence>
<reference evidence="1 2" key="1">
    <citation type="submission" date="2013-04" db="EMBL/GenBank/DDBJ databases">
        <authorList>
            <person name="Weinstock G."/>
            <person name="Sodergren E."/>
            <person name="Lobos E.A."/>
            <person name="Fulton L."/>
            <person name="Fulton R."/>
            <person name="Courtney L."/>
            <person name="Fronick C."/>
            <person name="O'Laughlin M."/>
            <person name="Godfrey J."/>
            <person name="Wilson R.M."/>
            <person name="Miner T."/>
            <person name="Farmer C."/>
            <person name="Delehaunty K."/>
            <person name="Cordes M."/>
            <person name="Minx P."/>
            <person name="Tomlinson C."/>
            <person name="Chen J."/>
            <person name="Wollam A."/>
            <person name="Pepin K.H."/>
            <person name="Palsikar V.B."/>
            <person name="Zhang X."/>
            <person name="Suruliraj S."/>
            <person name="Perna N.T."/>
            <person name="Plunkett G."/>
            <person name="Warren W."/>
            <person name="Mitreva M."/>
            <person name="Mardis E.R."/>
            <person name="Wilson R.K."/>
        </authorList>
    </citation>
    <scope>NUCLEOTIDE SEQUENCE [LARGE SCALE GENOMIC DNA]</scope>
    <source>
        <strain evidence="1 2">DSM 4568</strain>
    </source>
</reference>
<name>S3IG72_9ENTR</name>
<dbReference type="Proteomes" id="UP000014585">
    <property type="component" value="Unassembled WGS sequence"/>
</dbReference>
<protein>
    <submittedName>
        <fullName evidence="1">Uncharacterized protein</fullName>
    </submittedName>
</protein>